<reference evidence="3 4" key="1">
    <citation type="submission" date="2014-11" db="EMBL/GenBank/DDBJ databases">
        <title>Genome sequence of Flavihumibacter solisilvae 3-3.</title>
        <authorList>
            <person name="Zhou G."/>
            <person name="Li M."/>
            <person name="Wang G."/>
        </authorList>
    </citation>
    <scope>NUCLEOTIDE SEQUENCE [LARGE SCALE GENOMIC DNA]</scope>
    <source>
        <strain evidence="3 4">3-3</strain>
    </source>
</reference>
<accession>A0A0C1IJ13</accession>
<dbReference type="EMBL" id="JSVC01000015">
    <property type="protein sequence ID" value="KIC94195.1"/>
    <property type="molecule type" value="Genomic_DNA"/>
</dbReference>
<comment type="caution">
    <text evidence="3">The sequence shown here is derived from an EMBL/GenBank/DDBJ whole genome shotgun (WGS) entry which is preliminary data.</text>
</comment>
<dbReference type="CDD" id="cd08567">
    <property type="entry name" value="GDPD_SpGDE_like"/>
    <property type="match status" value="1"/>
</dbReference>
<evidence type="ECO:0000313" key="4">
    <source>
        <dbReference type="Proteomes" id="UP000031408"/>
    </source>
</evidence>
<dbReference type="SUPFAM" id="SSF51695">
    <property type="entry name" value="PLC-like phosphodiesterases"/>
    <property type="match status" value="1"/>
</dbReference>
<organism evidence="3 4">
    <name type="scientific">Flavihumibacter solisilvae</name>
    <dbReference type="NCBI Taxonomy" id="1349421"/>
    <lineage>
        <taxon>Bacteria</taxon>
        <taxon>Pseudomonadati</taxon>
        <taxon>Bacteroidota</taxon>
        <taxon>Chitinophagia</taxon>
        <taxon>Chitinophagales</taxon>
        <taxon>Chitinophagaceae</taxon>
        <taxon>Flavihumibacter</taxon>
    </lineage>
</organism>
<dbReference type="PROSITE" id="PS51704">
    <property type="entry name" value="GP_PDE"/>
    <property type="match status" value="1"/>
</dbReference>
<dbReference type="PANTHER" id="PTHR46211:SF14">
    <property type="entry name" value="GLYCEROPHOSPHODIESTER PHOSPHODIESTERASE"/>
    <property type="match status" value="1"/>
</dbReference>
<dbReference type="Proteomes" id="UP000031408">
    <property type="component" value="Unassembled WGS sequence"/>
</dbReference>
<evidence type="ECO:0000259" key="2">
    <source>
        <dbReference type="PROSITE" id="PS51704"/>
    </source>
</evidence>
<protein>
    <submittedName>
        <fullName evidence="3">Glycerophosphodiester phosphodiesterase</fullName>
    </submittedName>
</protein>
<dbReference type="PANTHER" id="PTHR46211">
    <property type="entry name" value="GLYCEROPHOSPHORYL DIESTER PHOSPHODIESTERASE"/>
    <property type="match status" value="1"/>
</dbReference>
<proteinExistence type="predicted"/>
<feature type="domain" description="GP-PDE" evidence="2">
    <location>
        <begin position="12"/>
        <end position="279"/>
    </location>
</feature>
<dbReference type="STRING" id="1349421.OI18_13245"/>
<evidence type="ECO:0000313" key="3">
    <source>
        <dbReference type="EMBL" id="KIC94195.1"/>
    </source>
</evidence>
<dbReference type="GO" id="GO:0008081">
    <property type="term" value="F:phosphoric diester hydrolase activity"/>
    <property type="evidence" value="ECO:0007669"/>
    <property type="project" value="InterPro"/>
</dbReference>
<sequence length="279" mass="31064">MQGSKSPVFPAFSKEGHRGSRGLMPENTIPAMEKAIDCGVTTLEMDVVISKDRKVVVSHDPYFNADITITPEGKQLTKSEASARVLYGMDYDSIRRYDVGSKLHPGFPQQQKMPVHKPLLSSLIRAAESYAKENGAGPMWYNIETKTSAGGDGVRHPAPEEFVDLLVALLKEEGILSRTVIQSFDIRTLQVLNRKYPSIKTSLLINANDSRSLKKQIDELGFLPFVYSPHFKLVTTSLVRDCHEKGIKVVPWTVNTKADIEAMKVLQVDGIISDYPNLF</sequence>
<feature type="region of interest" description="Disordered" evidence="1">
    <location>
        <begin position="1"/>
        <end position="25"/>
    </location>
</feature>
<keyword evidence="4" id="KW-1185">Reference proteome</keyword>
<dbReference type="InterPro" id="IPR017946">
    <property type="entry name" value="PLC-like_Pdiesterase_TIM-brl"/>
</dbReference>
<name>A0A0C1IJ13_9BACT</name>
<dbReference type="AlphaFoldDB" id="A0A0C1IJ13"/>
<evidence type="ECO:0000256" key="1">
    <source>
        <dbReference type="SAM" id="MobiDB-lite"/>
    </source>
</evidence>
<gene>
    <name evidence="3" type="ORF">OI18_13245</name>
</gene>
<dbReference type="InterPro" id="IPR030395">
    <property type="entry name" value="GP_PDE_dom"/>
</dbReference>
<dbReference type="GO" id="GO:0006629">
    <property type="term" value="P:lipid metabolic process"/>
    <property type="evidence" value="ECO:0007669"/>
    <property type="project" value="InterPro"/>
</dbReference>
<dbReference type="Gene3D" id="3.20.20.190">
    <property type="entry name" value="Phosphatidylinositol (PI) phosphodiesterase"/>
    <property type="match status" value="1"/>
</dbReference>
<dbReference type="Pfam" id="PF03009">
    <property type="entry name" value="GDPD"/>
    <property type="match status" value="1"/>
</dbReference>